<dbReference type="EMBL" id="GGEC01078055">
    <property type="protein sequence ID" value="MBX58539.1"/>
    <property type="molecule type" value="Transcribed_RNA"/>
</dbReference>
<organism evidence="1">
    <name type="scientific">Rhizophora mucronata</name>
    <name type="common">Asiatic mangrove</name>
    <dbReference type="NCBI Taxonomy" id="61149"/>
    <lineage>
        <taxon>Eukaryota</taxon>
        <taxon>Viridiplantae</taxon>
        <taxon>Streptophyta</taxon>
        <taxon>Embryophyta</taxon>
        <taxon>Tracheophyta</taxon>
        <taxon>Spermatophyta</taxon>
        <taxon>Magnoliopsida</taxon>
        <taxon>eudicotyledons</taxon>
        <taxon>Gunneridae</taxon>
        <taxon>Pentapetalae</taxon>
        <taxon>rosids</taxon>
        <taxon>fabids</taxon>
        <taxon>Malpighiales</taxon>
        <taxon>Rhizophoraceae</taxon>
        <taxon>Rhizophora</taxon>
    </lineage>
</organism>
<proteinExistence type="predicted"/>
<accession>A0A2P2PV81</accession>
<name>A0A2P2PV81_RHIMU</name>
<dbReference type="AlphaFoldDB" id="A0A2P2PV81"/>
<reference evidence="1" key="1">
    <citation type="submission" date="2018-02" db="EMBL/GenBank/DDBJ databases">
        <title>Rhizophora mucronata_Transcriptome.</title>
        <authorList>
            <person name="Meera S.P."/>
            <person name="Sreeshan A."/>
            <person name="Augustine A."/>
        </authorList>
    </citation>
    <scope>NUCLEOTIDE SEQUENCE</scope>
    <source>
        <tissue evidence="1">Leaf</tissue>
    </source>
</reference>
<sequence>MSWVHVGTEFLGIRVTMKDLKGLDGSLSCLCKIKIGSWEFALSFVRDENQILRDHMGLNKSFIGSYINSCVHACKSSASVI</sequence>
<protein>
    <submittedName>
        <fullName evidence="1">Uncharacterized protein</fullName>
    </submittedName>
</protein>
<evidence type="ECO:0000313" key="1">
    <source>
        <dbReference type="EMBL" id="MBX58539.1"/>
    </source>
</evidence>